<keyword evidence="6" id="KW-1185">Reference proteome</keyword>
<keyword evidence="2" id="KW-0964">Secreted</keyword>
<dbReference type="InterPro" id="IPR001343">
    <property type="entry name" value="Hemolysn_Ca-bd"/>
</dbReference>
<dbReference type="Gene3D" id="2.60.40.10">
    <property type="entry name" value="Immunoglobulins"/>
    <property type="match status" value="2"/>
</dbReference>
<dbReference type="PRINTS" id="PR00313">
    <property type="entry name" value="CABNDNGRPT"/>
</dbReference>
<dbReference type="GO" id="GO:0016020">
    <property type="term" value="C:membrane"/>
    <property type="evidence" value="ECO:0007669"/>
    <property type="project" value="InterPro"/>
</dbReference>
<dbReference type="CDD" id="cd11304">
    <property type="entry name" value="Cadherin_repeat"/>
    <property type="match status" value="2"/>
</dbReference>
<dbReference type="SMART" id="SM00112">
    <property type="entry name" value="CA"/>
    <property type="match status" value="6"/>
</dbReference>
<evidence type="ECO:0000259" key="4">
    <source>
        <dbReference type="PROSITE" id="PS50268"/>
    </source>
</evidence>
<feature type="domain" description="Cadherin" evidence="4">
    <location>
        <begin position="1410"/>
        <end position="1506"/>
    </location>
</feature>
<evidence type="ECO:0000313" key="5">
    <source>
        <dbReference type="EMBL" id="OAN47525.1"/>
    </source>
</evidence>
<dbReference type="GO" id="GO:0005576">
    <property type="term" value="C:extracellular region"/>
    <property type="evidence" value="ECO:0007669"/>
    <property type="project" value="UniProtKB-SubCell"/>
</dbReference>
<evidence type="ECO:0000256" key="2">
    <source>
        <dbReference type="ARBA" id="ARBA00022525"/>
    </source>
</evidence>
<feature type="compositionally biased region" description="Polar residues" evidence="3">
    <location>
        <begin position="1048"/>
        <end position="1058"/>
    </location>
</feature>
<dbReference type="InterPro" id="IPR002126">
    <property type="entry name" value="Cadherin-like_dom"/>
</dbReference>
<evidence type="ECO:0000256" key="3">
    <source>
        <dbReference type="SAM" id="MobiDB-lite"/>
    </source>
</evidence>
<dbReference type="Pfam" id="PF17963">
    <property type="entry name" value="Big_9"/>
    <property type="match status" value="9"/>
</dbReference>
<dbReference type="InterPro" id="IPR011049">
    <property type="entry name" value="Serralysin-like_metalloprot_C"/>
</dbReference>
<dbReference type="InterPro" id="IPR040853">
    <property type="entry name" value="RapA2_cadherin-like"/>
</dbReference>
<dbReference type="PANTHER" id="PTHR38340">
    <property type="entry name" value="S-LAYER PROTEIN"/>
    <property type="match status" value="1"/>
</dbReference>
<dbReference type="Proteomes" id="UP000078428">
    <property type="component" value="Unassembled WGS sequence"/>
</dbReference>
<dbReference type="EMBL" id="LWQT01000080">
    <property type="protein sequence ID" value="OAN47525.1"/>
    <property type="molecule type" value="Genomic_DNA"/>
</dbReference>
<comment type="caution">
    <text evidence="5">The sequence shown here is derived from an EMBL/GenBank/DDBJ whole genome shotgun (WGS) entry which is preliminary data.</text>
</comment>
<reference evidence="5 6" key="1">
    <citation type="submission" date="2016-04" db="EMBL/GenBank/DDBJ databases">
        <title>Draft genome sequence of freshwater magnetotactic bacteria Magnetospirillum marisnigri SP-1 and Magnetospirillum moscoviense BB-1.</title>
        <authorList>
            <person name="Koziaeva V."/>
            <person name="Dziuba M.V."/>
            <person name="Ivanov T.M."/>
            <person name="Kuznetsov B."/>
            <person name="Grouzdev D.S."/>
        </authorList>
    </citation>
    <scope>NUCLEOTIDE SEQUENCE [LARGE SCALE GENOMIC DNA]</scope>
    <source>
        <strain evidence="5 6">SP-1</strain>
    </source>
</reference>
<dbReference type="InterPro" id="IPR010221">
    <property type="entry name" value="VCBS_dom"/>
</dbReference>
<sequence>MDAGQDHVQPATIATDEGTFTINQAGEWSFDVNSAAVQSLGAGESLTKTFEVKSADGTATQTVTVTIDGSNDAATITGTASGHAAEDNGSVSGTLTTSDVDAGQDHVQPATIATDEGTFTINQAGEWSFDVNSAAVQSLGAGESLTKTFEVKSADGTATQTVTVTIDGSNDGPVVSGNVSLTSGTEDRSVTIKASDLLGNASDMDGDTLSVSGLTANHGTLTDNGDGTFTFTPEANYSGGVELSYTVSDGHGGTTAGSASFELAADADAPVLAASNITVDLGAGQAQTMTGTANADTMSGGGGNDVINGGAGNDVIYGDGTGTVTVPLNISDRLSDTDGSESLSSVTISGLPAGATLSAGTQNADGSWTLSSDQLSGLTVTSTEGTNLHLTVSAGSVEGSNGDTATSTTSFDVTFTGTAVGNDTLDGGTGSDLLDGGAGNDVLNFSTDGSWSGGFVAKNVGDLQHGGTNETFALNGSNQSQDVFRGGAGTDTIVMGSGNDSLFLDDGYSASPTGGARIDGVESINAGDGNDVVDLTSNRYAVGDTAIDGGSGNDVLMASQGNDVIDGGTGNDYLYGASGNDTLRGGEGADTLNGGWGNDVIDGGVGNDTGVFVAGQGGADVYDGGAGTDSFKVQLTSAQYTPAVHAELQQFEAFIANPANPGQNFHFNTLGVDAKNWESVKVVVDGREVNLENAPTITNAPSSTTDEDHAKSATITAADVDPGDTVTYSLVDAAGNHVSSLTTEHGTVSLNASTGEYTFTPNADAQHMGVGASVTDSFKVVATDDHGVSSAASTVGVTITGANDGPSVTLTGGSGTEDHVAAGQVVGTDMDTGDTLGYHVEGGVSDGHGNELLTTDHGVVSLNTATGEYTFTPADHWAGDDSFSVTVSDGNGGSVTQSVAVHVDPAADQASLSLSIGAGTVTPGGSFTVTNLDATASAGYHNTYGYYVMDDNGNPVSGEVIWKDVHDTNGQSVTISGVDPDRVGFFIIPDGDQNLSIRDGSDIHFAKDSSGNWQVLSENNTLLSGTGAKVLFDNPALNSDRLVHSEDSSSVSGNQNWEDLNGGGDRDYNDVNLSVNWNAAEPTSTHPISLAANFPDMDGSEAHTVTISGLPAGAVLSQDGHALTPGADGGYTIDPTHLSGLSVTTPAGFTGTLALDVAAKSVDGSSIASSTAHAQVSLDLGNDGPEAGAAASVSGSAGFSVSGTIQATDPDGNQLDFSLATGNDGAQHGSVVLMPDGSFVYTPTGNYAGSDSFKVLISDGHGGTSTETVNVGMVNGAPTLSVGDLDAANDHSAVTGHAIGSDPNIGDSVSYALVDSAGNHVTSLSTDHGTVTINASTGDYTFTPNAGAASLGAGASAHDSFQVVATDSHGASSSASTVDVSISGSNDGPTVTTTVNATASDHAGLTTGHVTATDTDSNDAGLVSYHIQGGAAGAPGFETLTTDHGTVTLNTVTGDYTFSPNAGAASMGAGATATDAFTVRVCDGHGGSTSAQVGVSITGTNDGPTIATAVNATASDHAGLTTGHVTATDTDSNDAGLVSYHIQGGAAGAPGFETLTTSHGTVSLNTVTGDYTFSPNEGAASMGAGATATDAFTVRVSDGHGGSTSAQVGVSITGTNDGPTVTSTVNATASDHAGLTTGHVTATDADSNDAGLVGYHIQGGAAGAPGFETLTTSYGTVTLNTATGDYTFSPNAAAASMAKGATATDAFTVTVSDGHGGSTSAQVGVNLTGTNDAPIMTSITGGTGLESTTSAATVVTGKINASDVDADTLSYQVVAGGSHNGTLSVDSSGNYTFTANNKDWHGSDSFTVAVSDGQGGSFNQTVNISVAEQADSATITAPDATLASQSATVKTMTSTSFAGGAGSDTIVGTSGADTIIGDSTTGVKVNLNISATAISGESVQSITLSNIPGGATLDNSAHDLVQNDDGSWTLTPSQLAGLSITSANGIGGAIDIDVTTVDGSDTSSTHGSLNVSFSGGFNDTMTGGLGADTMDGGAGNDVFKVSGASEGTGDTYIGGSGNDTILGSSGNDVFTVTNNLGNMQSIESLNGGGGTDTILASSGNDYLNFSGMALTSGANRIALIDTGAGNDTIIVSNAADSIVTGTGDDTVVAIGGKTAGDVYDAGAGGTDTLQINLDPSQYTVDVRREMMAFAENPTQPFTFQSLGGLKVSNFEQFRVTVGGEEVNLNNPPEVRDVTATYSDNKVDGAIVGVDSDGDTLTYGFGFNGDGSPITSMTTAHGTVTIEADTGKYHFTASDPDYKGGDTFSVTVKDSLGGTASKQVSIDFNPGDDATVITGHVTLETGTEDTQVFIRADQLLSNATDVDNKLHVENLEARDANGNLAGTFIAVTDAEGHEGFAFNPNANVSGDITLSYNVVTDDPTAPQMKADTATLHLDSVADKATGVDVAFQVTGATVDHLGTVSSANLTGGQVVVHAMQNSTNSSRSTTFQVQISNADHTQWTTLNTSTGASSGTVKGGYAYQDVSFNLSAAQNDLLLNGADLRVVDSGSRSLKLDYITVDGQKVEAESLRLDSDAASTVQSTSATNSTFITLNAATKNVPTAGNAVFSFDNYIVHDSPNQTLHLSGALADTDGSENLVFHIDNLPTGVTISASNESLTEGTLTSDGAGGYYFTTDSDYNGSVDLNVTVGANAQSGEVHVTALTTEIDNGDQAQVMDTYDFVTSNAPGAVAGVTLSGNRGDDILRGSDGNDLLLGGKGGASHYYSGGSHGGRCGDLRSADTNDSISGGAGDDIIFGDAYINRSGQVLVTGNGNDVLDGGIGSDQIHGGGGNDTIIGGAGDDQLWGDAGSDLFIFGPNFGHDVVDGGYGTKWTDTIDLTSDTSAVSVNVEAAGWAVTVDATGHHVAQAIDPKAHDGSGTIVVTNNDGSQDVIEFHNVEKVTW</sequence>
<dbReference type="OrthoDB" id="7875798at2"/>
<dbReference type="InterPro" id="IPR050557">
    <property type="entry name" value="RTX_toxin/Mannuronan_C5-epim"/>
</dbReference>
<dbReference type="PANTHER" id="PTHR38340:SF1">
    <property type="entry name" value="S-LAYER PROTEIN"/>
    <property type="match status" value="1"/>
</dbReference>
<dbReference type="Gene3D" id="2.60.40.2810">
    <property type="match status" value="1"/>
</dbReference>
<accession>A0A178MHI6</accession>
<dbReference type="GO" id="GO:0005509">
    <property type="term" value="F:calcium ion binding"/>
    <property type="evidence" value="ECO:0007669"/>
    <property type="project" value="InterPro"/>
</dbReference>
<dbReference type="Pfam" id="PF13448">
    <property type="entry name" value="DUF4114"/>
    <property type="match status" value="1"/>
</dbReference>
<dbReference type="Pfam" id="PF17892">
    <property type="entry name" value="Cadherin_5"/>
    <property type="match status" value="2"/>
</dbReference>
<protein>
    <recommendedName>
        <fullName evidence="4">Cadherin domain-containing protein</fullName>
    </recommendedName>
</protein>
<dbReference type="Pfam" id="PF17803">
    <property type="entry name" value="Cadherin_4"/>
    <property type="match status" value="1"/>
</dbReference>
<feature type="region of interest" description="Disordered" evidence="3">
    <location>
        <begin position="1044"/>
        <end position="1065"/>
    </location>
</feature>
<dbReference type="NCBIfam" id="NF012211">
    <property type="entry name" value="tand_rpt_95"/>
    <property type="match status" value="5"/>
</dbReference>
<comment type="subcellular location">
    <subcellularLocation>
        <location evidence="1">Secreted</location>
    </subcellularLocation>
</comment>
<feature type="domain" description="Cadherin" evidence="4">
    <location>
        <begin position="692"/>
        <end position="808"/>
    </location>
</feature>
<gene>
    <name evidence="5" type="ORF">A6A04_20325</name>
</gene>
<dbReference type="Gene3D" id="2.150.10.10">
    <property type="entry name" value="Serralysin-like metalloprotease, C-terminal"/>
    <property type="match status" value="4"/>
</dbReference>
<dbReference type="Gene3D" id="2.60.40.60">
    <property type="entry name" value="Cadherins"/>
    <property type="match status" value="4"/>
</dbReference>
<dbReference type="SUPFAM" id="SSF51120">
    <property type="entry name" value="beta-Roll"/>
    <property type="match status" value="4"/>
</dbReference>
<proteinExistence type="predicted"/>
<dbReference type="STRING" id="1285242.A6A04_20325"/>
<dbReference type="GO" id="GO:0007156">
    <property type="term" value="P:homophilic cell adhesion via plasma membrane adhesion molecules"/>
    <property type="evidence" value="ECO:0007669"/>
    <property type="project" value="InterPro"/>
</dbReference>
<dbReference type="Pfam" id="PF00353">
    <property type="entry name" value="HemolysinCabind"/>
    <property type="match status" value="13"/>
</dbReference>
<evidence type="ECO:0000256" key="1">
    <source>
        <dbReference type="ARBA" id="ARBA00004613"/>
    </source>
</evidence>
<dbReference type="PROSITE" id="PS50268">
    <property type="entry name" value="CADHERIN_2"/>
    <property type="match status" value="5"/>
</dbReference>
<dbReference type="InterPro" id="IPR013783">
    <property type="entry name" value="Ig-like_fold"/>
</dbReference>
<feature type="domain" description="Cadherin" evidence="4">
    <location>
        <begin position="1525"/>
        <end position="1621"/>
    </location>
</feature>
<dbReference type="Gene3D" id="2.60.40.3440">
    <property type="match status" value="3"/>
</dbReference>
<dbReference type="PROSITE" id="PS00330">
    <property type="entry name" value="HEMOLYSIN_CALCIUM"/>
    <property type="match status" value="6"/>
</dbReference>
<dbReference type="InterPro" id="IPR041690">
    <property type="entry name" value="Cadherin_5"/>
</dbReference>
<feature type="domain" description="Cadherin" evidence="4">
    <location>
        <begin position="1746"/>
        <end position="1840"/>
    </location>
</feature>
<feature type="domain" description="Cadherin" evidence="4">
    <location>
        <begin position="1640"/>
        <end position="1736"/>
    </location>
</feature>
<dbReference type="NCBIfam" id="TIGR01965">
    <property type="entry name" value="VCBS_repeat"/>
    <property type="match status" value="8"/>
</dbReference>
<name>A0A178MHI6_9PROT</name>
<dbReference type="InterPro" id="IPR025193">
    <property type="entry name" value="DUF4114"/>
</dbReference>
<organism evidence="5 6">
    <name type="scientific">Paramagnetospirillum marisnigri</name>
    <dbReference type="NCBI Taxonomy" id="1285242"/>
    <lineage>
        <taxon>Bacteria</taxon>
        <taxon>Pseudomonadati</taxon>
        <taxon>Pseudomonadota</taxon>
        <taxon>Alphaproteobacteria</taxon>
        <taxon>Rhodospirillales</taxon>
        <taxon>Magnetospirillaceae</taxon>
        <taxon>Paramagnetospirillum</taxon>
    </lineage>
</organism>
<evidence type="ECO:0000313" key="6">
    <source>
        <dbReference type="Proteomes" id="UP000078428"/>
    </source>
</evidence>
<dbReference type="InterPro" id="IPR018511">
    <property type="entry name" value="Hemolysin-typ_Ca-bd_CS"/>
</dbReference>